<reference evidence="2 3" key="1">
    <citation type="submission" date="2017-06" db="EMBL/GenBank/DDBJ databases">
        <authorList>
            <person name="Kim H.J."/>
            <person name="Triplett B.A."/>
        </authorList>
    </citation>
    <scope>NUCLEOTIDE SEQUENCE [LARGE SCALE GENOMIC DNA]</scope>
    <source>
        <strain evidence="2 3">DSM 19316</strain>
    </source>
</reference>
<dbReference type="RefSeq" id="WP_089308699.1">
    <property type="nucleotide sequence ID" value="NZ_FZNK01000005.1"/>
</dbReference>
<accession>A0A238XL30</accession>
<evidence type="ECO:0000313" key="2">
    <source>
        <dbReference type="EMBL" id="SNR59281.1"/>
    </source>
</evidence>
<evidence type="ECO:0000259" key="1">
    <source>
        <dbReference type="Pfam" id="PF25929"/>
    </source>
</evidence>
<organism evidence="2 3">
    <name type="scientific">Halorubrum ezzemoulense</name>
    <name type="common">Halorubrum chaoviator</name>
    <dbReference type="NCBI Taxonomy" id="337243"/>
    <lineage>
        <taxon>Archaea</taxon>
        <taxon>Methanobacteriati</taxon>
        <taxon>Methanobacteriota</taxon>
        <taxon>Stenosarchaea group</taxon>
        <taxon>Halobacteria</taxon>
        <taxon>Halobacteriales</taxon>
        <taxon>Haloferacaceae</taxon>
        <taxon>Halorubrum</taxon>
    </lineage>
</organism>
<protein>
    <recommendedName>
        <fullName evidence="1">DUF7974 domain-containing protein</fullName>
    </recommendedName>
</protein>
<gene>
    <name evidence="2" type="ORF">SAMN06266787_105126</name>
</gene>
<dbReference type="Proteomes" id="UP000198297">
    <property type="component" value="Unassembled WGS sequence"/>
</dbReference>
<proteinExistence type="predicted"/>
<dbReference type="AlphaFoldDB" id="A0A238XL30"/>
<evidence type="ECO:0000313" key="3">
    <source>
        <dbReference type="Proteomes" id="UP000198297"/>
    </source>
</evidence>
<dbReference type="EMBL" id="FZNK01000005">
    <property type="protein sequence ID" value="SNR59281.1"/>
    <property type="molecule type" value="Genomic_DNA"/>
</dbReference>
<sequence>MVDRRHGGRTDRTGFDETKNYLSTALGRVVPRAVARRALEVSVSTDAAEYAPDEPISITVIIRNRLPVPIEVPTTTRRSWGWAVDGVLEATDKRRYIRGEESSLSFRAGETKRATATWNGRFRRTADDGGLDRSVRADRGDHTISVFVPVPGADERHEDATQIRIR</sequence>
<dbReference type="InterPro" id="IPR058280">
    <property type="entry name" value="DUF7974"/>
</dbReference>
<name>A0A238XL30_HALEZ</name>
<dbReference type="Pfam" id="PF25929">
    <property type="entry name" value="DUF7974"/>
    <property type="match status" value="1"/>
</dbReference>
<feature type="domain" description="DUF7974" evidence="1">
    <location>
        <begin position="28"/>
        <end position="166"/>
    </location>
</feature>